<evidence type="ECO:0000313" key="14">
    <source>
        <dbReference type="EMBL" id="GAA4945991.1"/>
    </source>
</evidence>
<feature type="domain" description="TonB-dependent receptor plug" evidence="13">
    <location>
        <begin position="61"/>
        <end position="161"/>
    </location>
</feature>
<keyword evidence="8 14" id="KW-0675">Receptor</keyword>
<dbReference type="GO" id="GO:0015344">
    <property type="term" value="F:siderophore uptake transmembrane transporter activity"/>
    <property type="evidence" value="ECO:0007669"/>
    <property type="project" value="TreeGrafter"/>
</dbReference>
<evidence type="ECO:0000259" key="13">
    <source>
        <dbReference type="Pfam" id="PF07715"/>
    </source>
</evidence>
<evidence type="ECO:0000256" key="2">
    <source>
        <dbReference type="ARBA" id="ARBA00009810"/>
    </source>
</evidence>
<accession>A0AAV3U407</accession>
<dbReference type="InterPro" id="IPR012910">
    <property type="entry name" value="Plug_dom"/>
</dbReference>
<dbReference type="AlphaFoldDB" id="A0AAV3U407"/>
<proteinExistence type="inferred from homology"/>
<dbReference type="Proteomes" id="UP001409585">
    <property type="component" value="Unassembled WGS sequence"/>
</dbReference>
<dbReference type="Gene3D" id="2.170.130.10">
    <property type="entry name" value="TonB-dependent receptor, plug domain"/>
    <property type="match status" value="1"/>
</dbReference>
<dbReference type="RefSeq" id="WP_345422939.1">
    <property type="nucleotide sequence ID" value="NZ_AP031496.1"/>
</dbReference>
<keyword evidence="3 10" id="KW-0813">Transport</keyword>
<dbReference type="CDD" id="cd01347">
    <property type="entry name" value="ligand_gated_channel"/>
    <property type="match status" value="1"/>
</dbReference>
<reference evidence="15" key="1">
    <citation type="journal article" date="2019" name="Int. J. Syst. Evol. Microbiol.">
        <title>The Global Catalogue of Microorganisms (GCM) 10K type strain sequencing project: providing services to taxonomists for standard genome sequencing and annotation.</title>
        <authorList>
            <consortium name="The Broad Institute Genomics Platform"/>
            <consortium name="The Broad Institute Genome Sequencing Center for Infectious Disease"/>
            <person name="Wu L."/>
            <person name="Ma J."/>
        </authorList>
    </citation>
    <scope>NUCLEOTIDE SEQUENCE [LARGE SCALE GENOMIC DNA]</scope>
    <source>
        <strain evidence="15">JCM 19134</strain>
    </source>
</reference>
<keyword evidence="4 10" id="KW-1134">Transmembrane beta strand</keyword>
<dbReference type="EMBL" id="BAABLX010000024">
    <property type="protein sequence ID" value="GAA4945991.1"/>
    <property type="molecule type" value="Genomic_DNA"/>
</dbReference>
<keyword evidence="7 10" id="KW-0472">Membrane</keyword>
<dbReference type="PANTHER" id="PTHR32552">
    <property type="entry name" value="FERRICHROME IRON RECEPTOR-RELATED"/>
    <property type="match status" value="1"/>
</dbReference>
<dbReference type="GO" id="GO:0038023">
    <property type="term" value="F:signaling receptor activity"/>
    <property type="evidence" value="ECO:0007669"/>
    <property type="project" value="InterPro"/>
</dbReference>
<dbReference type="InterPro" id="IPR000531">
    <property type="entry name" value="Beta-barrel_TonB"/>
</dbReference>
<keyword evidence="5 10" id="KW-0812">Transmembrane</keyword>
<dbReference type="PROSITE" id="PS52016">
    <property type="entry name" value="TONB_DEPENDENT_REC_3"/>
    <property type="match status" value="1"/>
</dbReference>
<evidence type="ECO:0000256" key="10">
    <source>
        <dbReference type="PROSITE-ProRule" id="PRU01360"/>
    </source>
</evidence>
<dbReference type="GO" id="GO:0009279">
    <property type="term" value="C:cell outer membrane"/>
    <property type="evidence" value="ECO:0007669"/>
    <property type="project" value="UniProtKB-SubCell"/>
</dbReference>
<dbReference type="Pfam" id="PF00593">
    <property type="entry name" value="TonB_dep_Rec_b-barrel"/>
    <property type="match status" value="1"/>
</dbReference>
<evidence type="ECO:0000259" key="12">
    <source>
        <dbReference type="Pfam" id="PF00593"/>
    </source>
</evidence>
<dbReference type="Gene3D" id="2.40.170.20">
    <property type="entry name" value="TonB-dependent receptor, beta-barrel domain"/>
    <property type="match status" value="1"/>
</dbReference>
<dbReference type="PROSITE" id="PS51257">
    <property type="entry name" value="PROKAR_LIPOPROTEIN"/>
    <property type="match status" value="1"/>
</dbReference>
<gene>
    <name evidence="14" type="ORF">GCM10025791_26580</name>
</gene>
<dbReference type="InterPro" id="IPR036942">
    <property type="entry name" value="Beta-barrel_TonB_sf"/>
</dbReference>
<evidence type="ECO:0000256" key="1">
    <source>
        <dbReference type="ARBA" id="ARBA00004571"/>
    </source>
</evidence>
<sequence>MSPFSLKQVSLKQAFLLTSVISSCGFSALAVAQAEAIEEVFILGVRDNRISEGATGLALDIQSTPQSISVVSREMMDNYGAASINEALDLAPGLSVERWETNRTNYLSRGFEIKSTQVDGVGMPNSWGLVEGEIDSYGYEKVEVIRGANGLLTGVGNASGTINYVRKRPLNSAQGEVGVQAGSYDNYRLQADYSTPFNASASWAGRVVLAVEESGSYIDGKLDDRAFVYAVVDGQVGDNGTLAFGYSYQEANSEGNMWGGLVFTNSDGTQAEWSRSATTAQNWTYWDNTNETGFIEYTYHLPKDWNLKLSYDYRALSSDSELFFAYTTTGLDPTTGEGLVGWPGKWPSEDEADILEIKLSGGFSAWGQDHQLIAGFSQAKTENVQYQYPFALTEPAYGPLPAFPYALNAIPRPQWQGRVFSSATDDSLDRAYAALQLSVGLANVIAGVNAIDFTREATALGNNLKESEVSPYLGITVDLTDRVMGYVSYSDIYQPQDYLNANDNYLAPTKGENYELGVKATWLDDRLISNLAVFKADQQGLGVYAGFNPNTGQYFYTGEDIVSEGVELEISGQINDYVQVSGSLTRLDIENQQGETTYQWVPETSAKFSLSAQLPSQPDVALGLSGRWQDDTSRVDSYTGGNVKQGAYAVFDVFAHWDVNSQSRVKLNVKNLANEKYITSLYEIGYYAAPRTYELSYQLNF</sequence>
<organism evidence="14 15">
    <name type="scientific">Halioxenophilus aromaticivorans</name>
    <dbReference type="NCBI Taxonomy" id="1306992"/>
    <lineage>
        <taxon>Bacteria</taxon>
        <taxon>Pseudomonadati</taxon>
        <taxon>Pseudomonadota</taxon>
        <taxon>Gammaproteobacteria</taxon>
        <taxon>Alteromonadales</taxon>
        <taxon>Alteromonadaceae</taxon>
        <taxon>Halioxenophilus</taxon>
    </lineage>
</organism>
<dbReference type="PANTHER" id="PTHR32552:SF74">
    <property type="entry name" value="HYDROXAMATE SIDEROPHORE RECEPTOR FHUE"/>
    <property type="match status" value="1"/>
</dbReference>
<dbReference type="SUPFAM" id="SSF56935">
    <property type="entry name" value="Porins"/>
    <property type="match status" value="1"/>
</dbReference>
<comment type="similarity">
    <text evidence="2 10 11">Belongs to the TonB-dependent receptor family.</text>
</comment>
<evidence type="ECO:0000256" key="4">
    <source>
        <dbReference type="ARBA" id="ARBA00022452"/>
    </source>
</evidence>
<evidence type="ECO:0000256" key="11">
    <source>
        <dbReference type="RuleBase" id="RU003357"/>
    </source>
</evidence>
<dbReference type="Pfam" id="PF07715">
    <property type="entry name" value="Plug"/>
    <property type="match status" value="1"/>
</dbReference>
<dbReference type="InterPro" id="IPR039426">
    <property type="entry name" value="TonB-dep_rcpt-like"/>
</dbReference>
<evidence type="ECO:0000313" key="15">
    <source>
        <dbReference type="Proteomes" id="UP001409585"/>
    </source>
</evidence>
<dbReference type="InterPro" id="IPR037066">
    <property type="entry name" value="Plug_dom_sf"/>
</dbReference>
<evidence type="ECO:0000256" key="5">
    <source>
        <dbReference type="ARBA" id="ARBA00022692"/>
    </source>
</evidence>
<evidence type="ECO:0000256" key="6">
    <source>
        <dbReference type="ARBA" id="ARBA00023077"/>
    </source>
</evidence>
<name>A0AAV3U407_9ALTE</name>
<dbReference type="InterPro" id="IPR010105">
    <property type="entry name" value="TonB_sidphr_rcpt"/>
</dbReference>
<dbReference type="NCBIfam" id="TIGR01783">
    <property type="entry name" value="TonB-siderophor"/>
    <property type="match status" value="1"/>
</dbReference>
<dbReference type="GO" id="GO:0015891">
    <property type="term" value="P:siderophore transport"/>
    <property type="evidence" value="ECO:0007669"/>
    <property type="project" value="InterPro"/>
</dbReference>
<keyword evidence="6 11" id="KW-0798">TonB box</keyword>
<evidence type="ECO:0000256" key="7">
    <source>
        <dbReference type="ARBA" id="ARBA00023136"/>
    </source>
</evidence>
<evidence type="ECO:0000256" key="9">
    <source>
        <dbReference type="ARBA" id="ARBA00023237"/>
    </source>
</evidence>
<evidence type="ECO:0000256" key="3">
    <source>
        <dbReference type="ARBA" id="ARBA00022448"/>
    </source>
</evidence>
<protein>
    <submittedName>
        <fullName evidence="14">TonB-dependent siderophore receptor</fullName>
    </submittedName>
</protein>
<comment type="subcellular location">
    <subcellularLocation>
        <location evidence="1 10">Cell outer membrane</location>
        <topology evidence="1 10">Multi-pass membrane protein</topology>
    </subcellularLocation>
</comment>
<keyword evidence="9 10" id="KW-0998">Cell outer membrane</keyword>
<comment type="caution">
    <text evidence="14">The sequence shown here is derived from an EMBL/GenBank/DDBJ whole genome shotgun (WGS) entry which is preliminary data.</text>
</comment>
<evidence type="ECO:0000256" key="8">
    <source>
        <dbReference type="ARBA" id="ARBA00023170"/>
    </source>
</evidence>
<feature type="domain" description="TonB-dependent receptor-like beta-barrel" evidence="12">
    <location>
        <begin position="251"/>
        <end position="672"/>
    </location>
</feature>
<keyword evidence="15" id="KW-1185">Reference proteome</keyword>